<dbReference type="Proteomes" id="UP001527882">
    <property type="component" value="Unassembled WGS sequence"/>
</dbReference>
<evidence type="ECO:0000313" key="1">
    <source>
        <dbReference type="EMBL" id="MCZ8515994.1"/>
    </source>
</evidence>
<dbReference type="RefSeq" id="WP_269884521.1">
    <property type="nucleotide sequence ID" value="NZ_JAQAGZ010000020.1"/>
</dbReference>
<organism evidence="1 2">
    <name type="scientific">Paenibacillus gyeongsangnamensis</name>
    <dbReference type="NCBI Taxonomy" id="3388067"/>
    <lineage>
        <taxon>Bacteria</taxon>
        <taxon>Bacillati</taxon>
        <taxon>Bacillota</taxon>
        <taxon>Bacilli</taxon>
        <taxon>Bacillales</taxon>
        <taxon>Paenibacillaceae</taxon>
        <taxon>Paenibacillus</taxon>
    </lineage>
</organism>
<gene>
    <name evidence="1" type="ORF">O9H85_27055</name>
</gene>
<name>A0ABT4QGJ9_9BACL</name>
<keyword evidence="2" id="KW-1185">Reference proteome</keyword>
<protein>
    <submittedName>
        <fullName evidence="1">Uncharacterized protein</fullName>
    </submittedName>
</protein>
<proteinExistence type="predicted"/>
<evidence type="ECO:0000313" key="2">
    <source>
        <dbReference type="Proteomes" id="UP001527882"/>
    </source>
</evidence>
<accession>A0ABT4QGJ9</accession>
<sequence length="96" mass="11399">MPYLLRQTQTGEILACVQRNIYRLDYYGVKWWEREEEAEAAREDTLAELGYEDAYLWRPLHVEEHRLKLCNVKLKNNPDLVLYMNREGALSVSPRG</sequence>
<dbReference type="EMBL" id="JAQAGZ010000020">
    <property type="protein sequence ID" value="MCZ8515994.1"/>
    <property type="molecule type" value="Genomic_DNA"/>
</dbReference>
<reference evidence="1 2" key="1">
    <citation type="submission" date="2022-12" db="EMBL/GenBank/DDBJ databases">
        <title>Draft genome sequence of Paenibacillus sp. dW9.</title>
        <authorList>
            <person name="Choi E.-W."/>
            <person name="Kim D.-U."/>
        </authorList>
    </citation>
    <scope>NUCLEOTIDE SEQUENCE [LARGE SCALE GENOMIC DNA]</scope>
    <source>
        <strain evidence="2">dW9</strain>
    </source>
</reference>
<comment type="caution">
    <text evidence="1">The sequence shown here is derived from an EMBL/GenBank/DDBJ whole genome shotgun (WGS) entry which is preliminary data.</text>
</comment>